<dbReference type="Pfam" id="PF00583">
    <property type="entry name" value="Acetyltransf_1"/>
    <property type="match status" value="1"/>
</dbReference>
<dbReference type="OrthoDB" id="6382410at2"/>
<keyword evidence="2" id="KW-0687">Ribonucleoprotein</keyword>
<reference evidence="2 3" key="1">
    <citation type="submission" date="2016-10" db="EMBL/GenBank/DDBJ databases">
        <authorList>
            <person name="de Groot N.N."/>
        </authorList>
    </citation>
    <scope>NUCLEOTIDE SEQUENCE [LARGE SCALE GENOMIC DNA]</scope>
    <source>
        <strain evidence="2 3">DSM 20581</strain>
    </source>
</reference>
<dbReference type="Proteomes" id="UP000199136">
    <property type="component" value="Unassembled WGS sequence"/>
</dbReference>
<dbReference type="InterPro" id="IPR016181">
    <property type="entry name" value="Acyl_CoA_acyltransferase"/>
</dbReference>
<proteinExistence type="predicted"/>
<dbReference type="STRING" id="82801.SAMN04488506_1655"/>
<evidence type="ECO:0000259" key="1">
    <source>
        <dbReference type="PROSITE" id="PS51186"/>
    </source>
</evidence>
<keyword evidence="2" id="KW-0689">Ribosomal protein</keyword>
<dbReference type="SUPFAM" id="SSF55729">
    <property type="entry name" value="Acyl-CoA N-acyltransferases (Nat)"/>
    <property type="match status" value="1"/>
</dbReference>
<dbReference type="EMBL" id="FOXW01000005">
    <property type="protein sequence ID" value="SFQ35875.1"/>
    <property type="molecule type" value="Genomic_DNA"/>
</dbReference>
<dbReference type="InterPro" id="IPR000182">
    <property type="entry name" value="GNAT_dom"/>
</dbReference>
<dbReference type="GO" id="GO:0016747">
    <property type="term" value="F:acyltransferase activity, transferring groups other than amino-acyl groups"/>
    <property type="evidence" value="ECO:0007669"/>
    <property type="project" value="InterPro"/>
</dbReference>
<dbReference type="PROSITE" id="PS51186">
    <property type="entry name" value="GNAT"/>
    <property type="match status" value="1"/>
</dbReference>
<dbReference type="RefSeq" id="WP_092480678.1">
    <property type="nucleotide sequence ID" value="NZ_FOXW01000005.1"/>
</dbReference>
<protein>
    <submittedName>
        <fullName evidence="2">Ribosomal protein S18 acetylase RimI</fullName>
    </submittedName>
</protein>
<feature type="domain" description="N-acetyltransferase" evidence="1">
    <location>
        <begin position="5"/>
        <end position="175"/>
    </location>
</feature>
<organism evidence="2 3">
    <name type="scientific">Desemzia incerta</name>
    <dbReference type="NCBI Taxonomy" id="82801"/>
    <lineage>
        <taxon>Bacteria</taxon>
        <taxon>Bacillati</taxon>
        <taxon>Bacillota</taxon>
        <taxon>Bacilli</taxon>
        <taxon>Lactobacillales</taxon>
        <taxon>Carnobacteriaceae</taxon>
        <taxon>Desemzia</taxon>
    </lineage>
</organism>
<name>A0A1I5XVC1_9LACT</name>
<evidence type="ECO:0000313" key="3">
    <source>
        <dbReference type="Proteomes" id="UP000199136"/>
    </source>
</evidence>
<sequence length="175" mass="20350">MKKTLQIHQATAKDHQVIKEILTQTAEWLKSIGSTQWSEVLQGKDNHNTPKAIERGEVYYATLDGKVAGMFILWNQQSNWDKEMWGADNQEWMYLHRVNIMREFAGTSVAHDIVKEAKKIAMERQVKGIRLDCMAEKEYLNAFYKAAGFTFVKEIKNYDTGVEKADFNLYHYLLP</sequence>
<gene>
    <name evidence="2" type="ORF">SAMN04488506_1655</name>
</gene>
<evidence type="ECO:0000313" key="2">
    <source>
        <dbReference type="EMBL" id="SFQ35875.1"/>
    </source>
</evidence>
<dbReference type="GO" id="GO:0005840">
    <property type="term" value="C:ribosome"/>
    <property type="evidence" value="ECO:0007669"/>
    <property type="project" value="UniProtKB-KW"/>
</dbReference>
<dbReference type="Gene3D" id="3.40.630.30">
    <property type="match status" value="1"/>
</dbReference>
<dbReference type="AlphaFoldDB" id="A0A1I5XVC1"/>
<accession>A0A1I5XVC1</accession>
<keyword evidence="3" id="KW-1185">Reference proteome</keyword>